<dbReference type="Gene3D" id="2.60.120.560">
    <property type="entry name" value="Exo-inulinase, domain 1"/>
    <property type="match status" value="1"/>
</dbReference>
<evidence type="ECO:0000313" key="1">
    <source>
        <dbReference type="EMBL" id="AIA88975.1"/>
    </source>
</evidence>
<organism evidence="1">
    <name type="scientific">uncultured Paenibacillus sp</name>
    <dbReference type="NCBI Taxonomy" id="227322"/>
    <lineage>
        <taxon>Bacteria</taxon>
        <taxon>Bacillati</taxon>
        <taxon>Bacillota</taxon>
        <taxon>Bacilli</taxon>
        <taxon>Bacillales</taxon>
        <taxon>Paenibacillaceae</taxon>
        <taxon>Paenibacillus</taxon>
        <taxon>environmental samples</taxon>
    </lineage>
</organism>
<name>A0A060C7J2_9BACL</name>
<accession>A0A060C7J2</accession>
<dbReference type="EMBL" id="KF121685">
    <property type="protein sequence ID" value="AIA88975.1"/>
    <property type="molecule type" value="Genomic_DNA"/>
</dbReference>
<protein>
    <submittedName>
        <fullName evidence="1">CAZy families GH59 protein</fullName>
    </submittedName>
</protein>
<reference evidence="1" key="1">
    <citation type="journal article" date="2013" name="Environ. Microbiol.">
        <title>Seasonally variable intestinal metagenomes of the red palm weevil (Rhynchophorus ferrugineus).</title>
        <authorList>
            <person name="Jia S."/>
            <person name="Zhang X."/>
            <person name="Zhang G."/>
            <person name="Yin A."/>
            <person name="Zhang S."/>
            <person name="Li F."/>
            <person name="Wang L."/>
            <person name="Zhao D."/>
            <person name="Yun Q."/>
            <person name="Tala"/>
            <person name="Wang J."/>
            <person name="Sun G."/>
            <person name="Baabdullah M."/>
            <person name="Yu X."/>
            <person name="Hu S."/>
            <person name="Al-Mssallem I.S."/>
            <person name="Yu J."/>
        </authorList>
    </citation>
    <scope>NUCLEOTIDE SEQUENCE</scope>
</reference>
<sequence>MTGGGDDAGYLLKVYKDGAYTLSKSGTKLTAGTISNFDPTAWHNESVKVVGNVITAYVDNQELTTYADTSGAYTSGRVIIS</sequence>
<proteinExistence type="predicted"/>
<dbReference type="AlphaFoldDB" id="A0A060C7J2"/>
<feature type="non-terminal residue" evidence="1">
    <location>
        <position position="81"/>
    </location>
</feature>